<feature type="compositionally biased region" description="Basic and acidic residues" evidence="4">
    <location>
        <begin position="1"/>
        <end position="11"/>
    </location>
</feature>
<dbReference type="PROSITE" id="PS51898">
    <property type="entry name" value="TYR_RECOMBINASE"/>
    <property type="match status" value="1"/>
</dbReference>
<name>A0A8S5TP74_9CAUD</name>
<keyword evidence="2" id="KW-0238">DNA-binding</keyword>
<dbReference type="GO" id="GO:0006310">
    <property type="term" value="P:DNA recombination"/>
    <property type="evidence" value="ECO:0007669"/>
    <property type="project" value="UniProtKB-KW"/>
</dbReference>
<protein>
    <submittedName>
        <fullName evidence="6">Integrase</fullName>
    </submittedName>
</protein>
<dbReference type="InterPro" id="IPR013762">
    <property type="entry name" value="Integrase-like_cat_sf"/>
</dbReference>
<dbReference type="GO" id="GO:0015074">
    <property type="term" value="P:DNA integration"/>
    <property type="evidence" value="ECO:0007669"/>
    <property type="project" value="InterPro"/>
</dbReference>
<dbReference type="SUPFAM" id="SSF56349">
    <property type="entry name" value="DNA breaking-rejoining enzymes"/>
    <property type="match status" value="1"/>
</dbReference>
<evidence type="ECO:0000256" key="2">
    <source>
        <dbReference type="ARBA" id="ARBA00023125"/>
    </source>
</evidence>
<dbReference type="Gene3D" id="1.10.443.10">
    <property type="entry name" value="Intergrase catalytic core"/>
    <property type="match status" value="1"/>
</dbReference>
<dbReference type="Gene3D" id="1.10.150.130">
    <property type="match status" value="1"/>
</dbReference>
<evidence type="ECO:0000256" key="3">
    <source>
        <dbReference type="ARBA" id="ARBA00023172"/>
    </source>
</evidence>
<feature type="region of interest" description="Disordered" evidence="4">
    <location>
        <begin position="1"/>
        <end position="26"/>
    </location>
</feature>
<sequence>MPSGKRERQDHYMATNDTSRSKLGSKREVAPGKWVIRVQAGFRADGHVRRVSRTVHGTETEADIAIAQLARELGVSQAAHAGVTLDMYYWGVFRNSPSNRGKPRSKASLREYDGQMDNYISPVLGSIDISEITHDMMRSCIERSGAPAKTKTTLRAVMRRAFDDGWVTVEPFRRRVIAPKAKQAPVEPWSIPEAAEALRRLAASDDRADLVMNAYLILGLSGLRKEEALAVRPCDLKVTTTYDFATGQPTVSEYIEVCRAYTDEDGVKETKNDHSVRTVPVLLAGRERLHQIMDELRPGITVEGGTSVMEQVREWSGQRIVNMRGDNLVRAWRRMCVRHDLRYIPPKALRHTSETIMAATEVDPLSIMDLHGHTDLGTDYRHYIKPGLAEREKAARQVGRALQIVEGGGADGGFNGTGRSAETL</sequence>
<dbReference type="InterPro" id="IPR010998">
    <property type="entry name" value="Integrase_recombinase_N"/>
</dbReference>
<keyword evidence="3" id="KW-0233">DNA recombination</keyword>
<reference evidence="6" key="1">
    <citation type="journal article" date="2021" name="Proc. Natl. Acad. Sci. U.S.A.">
        <title>A Catalog of Tens of Thousands of Viruses from Human Metagenomes Reveals Hidden Associations with Chronic Diseases.</title>
        <authorList>
            <person name="Tisza M.J."/>
            <person name="Buck C.B."/>
        </authorList>
    </citation>
    <scope>NUCLEOTIDE SEQUENCE</scope>
    <source>
        <strain evidence="6">CtPrm3</strain>
    </source>
</reference>
<comment type="similarity">
    <text evidence="1">Belongs to the 'phage' integrase family.</text>
</comment>
<accession>A0A8S5TP74</accession>
<proteinExistence type="inferred from homology"/>
<dbReference type="EMBL" id="BK032870">
    <property type="protein sequence ID" value="DAF64938.1"/>
    <property type="molecule type" value="Genomic_DNA"/>
</dbReference>
<dbReference type="InterPro" id="IPR011010">
    <property type="entry name" value="DNA_brk_join_enz"/>
</dbReference>
<evidence type="ECO:0000256" key="1">
    <source>
        <dbReference type="ARBA" id="ARBA00008857"/>
    </source>
</evidence>
<dbReference type="InterPro" id="IPR002104">
    <property type="entry name" value="Integrase_catalytic"/>
</dbReference>
<feature type="domain" description="Tyr recombinase" evidence="5">
    <location>
        <begin position="186"/>
        <end position="397"/>
    </location>
</feature>
<dbReference type="GO" id="GO:0003677">
    <property type="term" value="F:DNA binding"/>
    <property type="evidence" value="ECO:0007669"/>
    <property type="project" value="UniProtKB-KW"/>
</dbReference>
<evidence type="ECO:0000256" key="4">
    <source>
        <dbReference type="SAM" id="MobiDB-lite"/>
    </source>
</evidence>
<organism evidence="6">
    <name type="scientific">Siphoviridae sp. ctPrm3</name>
    <dbReference type="NCBI Taxonomy" id="2827864"/>
    <lineage>
        <taxon>Viruses</taxon>
        <taxon>Duplodnaviria</taxon>
        <taxon>Heunggongvirae</taxon>
        <taxon>Uroviricota</taxon>
        <taxon>Caudoviricetes</taxon>
    </lineage>
</organism>
<evidence type="ECO:0000259" key="5">
    <source>
        <dbReference type="PROSITE" id="PS51898"/>
    </source>
</evidence>
<evidence type="ECO:0000313" key="6">
    <source>
        <dbReference type="EMBL" id="DAF64938.1"/>
    </source>
</evidence>